<evidence type="ECO:0000313" key="2">
    <source>
        <dbReference type="Proteomes" id="UP001153636"/>
    </source>
</evidence>
<name>A0A9P0D5X5_9CUCU</name>
<dbReference type="InterPro" id="IPR026193">
    <property type="entry name" value="NDUFV3"/>
</dbReference>
<dbReference type="Pfam" id="PF15880">
    <property type="entry name" value="NDUFV3"/>
    <property type="match status" value="1"/>
</dbReference>
<proteinExistence type="predicted"/>
<dbReference type="EMBL" id="OV651818">
    <property type="protein sequence ID" value="CAH1112016.1"/>
    <property type="molecule type" value="Genomic_DNA"/>
</dbReference>
<keyword evidence="2" id="KW-1185">Reference proteome</keyword>
<organism evidence="1 2">
    <name type="scientific">Psylliodes chrysocephalus</name>
    <dbReference type="NCBI Taxonomy" id="3402493"/>
    <lineage>
        <taxon>Eukaryota</taxon>
        <taxon>Metazoa</taxon>
        <taxon>Ecdysozoa</taxon>
        <taxon>Arthropoda</taxon>
        <taxon>Hexapoda</taxon>
        <taxon>Insecta</taxon>
        <taxon>Pterygota</taxon>
        <taxon>Neoptera</taxon>
        <taxon>Endopterygota</taxon>
        <taxon>Coleoptera</taxon>
        <taxon>Polyphaga</taxon>
        <taxon>Cucujiformia</taxon>
        <taxon>Chrysomeloidea</taxon>
        <taxon>Chrysomelidae</taxon>
        <taxon>Galerucinae</taxon>
        <taxon>Alticini</taxon>
        <taxon>Psylliodes</taxon>
    </lineage>
</organism>
<dbReference type="GO" id="GO:0005739">
    <property type="term" value="C:mitochondrion"/>
    <property type="evidence" value="ECO:0007669"/>
    <property type="project" value="InterPro"/>
</dbReference>
<dbReference type="GO" id="GO:0045271">
    <property type="term" value="C:respiratory chain complex I"/>
    <property type="evidence" value="ECO:0007669"/>
    <property type="project" value="InterPro"/>
</dbReference>
<dbReference type="Proteomes" id="UP001153636">
    <property type="component" value="Chromosome 6"/>
</dbReference>
<evidence type="ECO:0000313" key="1">
    <source>
        <dbReference type="EMBL" id="CAH1112016.1"/>
    </source>
</evidence>
<reference evidence="1" key="1">
    <citation type="submission" date="2022-01" db="EMBL/GenBank/DDBJ databases">
        <authorList>
            <person name="King R."/>
        </authorList>
    </citation>
    <scope>NUCLEOTIDE SEQUENCE</scope>
</reference>
<accession>A0A9P0D5X5</accession>
<dbReference type="AlphaFoldDB" id="A0A9P0D5X5"/>
<gene>
    <name evidence="1" type="ORF">PSYICH_LOCUS12101</name>
</gene>
<dbReference type="OrthoDB" id="6161911at2759"/>
<protein>
    <recommendedName>
        <fullName evidence="3">NADH dehydrogenase [ubiquinone] flavoprotein 3, mitochondrial</fullName>
    </recommendedName>
</protein>
<sequence>MIAKYFPWNLNKIWNIYMAKRNIFISKAYFNKDDSSSDDKCKKSKKSVPVVKGLSEAVCCVPNTPVGPGAAKCADYKNPEYFCYHKYSFNEAEVELKKYRTYSQGSNKCSKK</sequence>
<evidence type="ECO:0008006" key="3">
    <source>
        <dbReference type="Google" id="ProtNLM"/>
    </source>
</evidence>